<evidence type="ECO:0000313" key="2">
    <source>
        <dbReference type="Proteomes" id="UP001396334"/>
    </source>
</evidence>
<proteinExistence type="predicted"/>
<organism evidence="1 2">
    <name type="scientific">Hibiscus sabdariffa</name>
    <name type="common">roselle</name>
    <dbReference type="NCBI Taxonomy" id="183260"/>
    <lineage>
        <taxon>Eukaryota</taxon>
        <taxon>Viridiplantae</taxon>
        <taxon>Streptophyta</taxon>
        <taxon>Embryophyta</taxon>
        <taxon>Tracheophyta</taxon>
        <taxon>Spermatophyta</taxon>
        <taxon>Magnoliopsida</taxon>
        <taxon>eudicotyledons</taxon>
        <taxon>Gunneridae</taxon>
        <taxon>Pentapetalae</taxon>
        <taxon>rosids</taxon>
        <taxon>malvids</taxon>
        <taxon>Malvales</taxon>
        <taxon>Malvaceae</taxon>
        <taxon>Malvoideae</taxon>
        <taxon>Hibiscus</taxon>
    </lineage>
</organism>
<sequence>MFPFAQGLALPTIQYDHSPIIIRLVGSGIKRRSPFKFETKRLQDDECNEVIKKAWVEVRNEASPPNFRKHIANTRRNLKEWNKIKFGNLKKQMDSIANRITEIQKFPPTNNLLKGLKFLFKGLR</sequence>
<accession>A0ABR2A9J5</accession>
<comment type="caution">
    <text evidence="1">The sequence shown here is derived from an EMBL/GenBank/DDBJ whole genome shotgun (WGS) entry which is preliminary data.</text>
</comment>
<gene>
    <name evidence="1" type="ORF">V6N11_047448</name>
</gene>
<dbReference type="Proteomes" id="UP001396334">
    <property type="component" value="Unassembled WGS sequence"/>
</dbReference>
<dbReference type="EMBL" id="JBBPBN010000310">
    <property type="protein sequence ID" value="KAK8489494.1"/>
    <property type="molecule type" value="Genomic_DNA"/>
</dbReference>
<name>A0ABR2A9J5_9ROSI</name>
<protein>
    <submittedName>
        <fullName evidence="1">Uncharacterized protein</fullName>
    </submittedName>
</protein>
<keyword evidence="2" id="KW-1185">Reference proteome</keyword>
<evidence type="ECO:0000313" key="1">
    <source>
        <dbReference type="EMBL" id="KAK8489494.1"/>
    </source>
</evidence>
<reference evidence="1 2" key="1">
    <citation type="journal article" date="2024" name="G3 (Bethesda)">
        <title>Genome assembly of Hibiscus sabdariffa L. provides insights into metabolisms of medicinal natural products.</title>
        <authorList>
            <person name="Kim T."/>
        </authorList>
    </citation>
    <scope>NUCLEOTIDE SEQUENCE [LARGE SCALE GENOMIC DNA]</scope>
    <source>
        <strain evidence="1">TK-2024</strain>
        <tissue evidence="1">Old leaves</tissue>
    </source>
</reference>